<sequence length="193" mass="20518">MLPQAETSTSVWFRKRKKPNTPDGGEAGQHRASCRGGVQGTGTGVLAVIPGSSKGGSSRGGARVRAAQPGLAEGARVPVPVGTVAWDELPSACARAEIRTRGRGEQLQPNPGQKHGNPASANLPAMTRSTRSRHNPQLPARCRPRLRLRLLGAEFRGVPPPRGRGCHKTVSEWKGPGHPSSLWAALFEHLGFR</sequence>
<feature type="region of interest" description="Disordered" evidence="1">
    <location>
        <begin position="100"/>
        <end position="140"/>
    </location>
</feature>
<dbReference type="AlphaFoldDB" id="A0A6P5R7Q0"/>
<feature type="region of interest" description="Disordered" evidence="1">
    <location>
        <begin position="1"/>
        <end position="39"/>
    </location>
</feature>
<dbReference type="GeneID" id="110311738"/>
<keyword evidence="2" id="KW-1185">Reference proteome</keyword>
<accession>A0A6P5R7Q0</accession>
<evidence type="ECO:0000313" key="3">
    <source>
        <dbReference type="RefSeq" id="XP_021040904.1"/>
    </source>
</evidence>
<dbReference type="KEGG" id="mcal:110311738"/>
<gene>
    <name evidence="3" type="primary">LOC110311738</name>
</gene>
<organism evidence="2 3">
    <name type="scientific">Mus caroli</name>
    <name type="common">Ryukyu mouse</name>
    <name type="synonym">Ricefield mouse</name>
    <dbReference type="NCBI Taxonomy" id="10089"/>
    <lineage>
        <taxon>Eukaryota</taxon>
        <taxon>Metazoa</taxon>
        <taxon>Chordata</taxon>
        <taxon>Craniata</taxon>
        <taxon>Vertebrata</taxon>
        <taxon>Euteleostomi</taxon>
        <taxon>Mammalia</taxon>
        <taxon>Eutheria</taxon>
        <taxon>Euarchontoglires</taxon>
        <taxon>Glires</taxon>
        <taxon>Rodentia</taxon>
        <taxon>Myomorpha</taxon>
        <taxon>Muroidea</taxon>
        <taxon>Muridae</taxon>
        <taxon>Murinae</taxon>
        <taxon>Mus</taxon>
        <taxon>Mus</taxon>
    </lineage>
</organism>
<dbReference type="Proteomes" id="UP000515126">
    <property type="component" value="Chromosome 16"/>
</dbReference>
<name>A0A6P5R7Q0_MUSCR</name>
<reference evidence="3" key="1">
    <citation type="submission" date="2025-08" db="UniProtKB">
        <authorList>
            <consortium name="RefSeq"/>
        </authorList>
    </citation>
    <scope>IDENTIFICATION</scope>
</reference>
<proteinExistence type="predicted"/>
<feature type="compositionally biased region" description="Polar residues" evidence="1">
    <location>
        <begin position="1"/>
        <end position="11"/>
    </location>
</feature>
<evidence type="ECO:0000313" key="2">
    <source>
        <dbReference type="Proteomes" id="UP000515126"/>
    </source>
</evidence>
<protein>
    <submittedName>
        <fullName evidence="3">Uncharacterized protein LOC110311738</fullName>
    </submittedName>
</protein>
<dbReference type="RefSeq" id="XP_021040904.1">
    <property type="nucleotide sequence ID" value="XM_021185245.1"/>
</dbReference>
<evidence type="ECO:0000256" key="1">
    <source>
        <dbReference type="SAM" id="MobiDB-lite"/>
    </source>
</evidence>